<dbReference type="GO" id="GO:0016747">
    <property type="term" value="F:acyltransferase activity, transferring groups other than amino-acyl groups"/>
    <property type="evidence" value="ECO:0007669"/>
    <property type="project" value="InterPro"/>
</dbReference>
<dbReference type="CDD" id="cd04301">
    <property type="entry name" value="NAT_SF"/>
    <property type="match status" value="1"/>
</dbReference>
<evidence type="ECO:0000313" key="2">
    <source>
        <dbReference type="EMBL" id="PIS39953.1"/>
    </source>
</evidence>
<dbReference type="PANTHER" id="PTHR43451">
    <property type="entry name" value="ACETYLTRANSFERASE (GNAT) FAMILY PROTEIN"/>
    <property type="match status" value="1"/>
</dbReference>
<name>A0A2H0YQB2_9BACT</name>
<evidence type="ECO:0000259" key="1">
    <source>
        <dbReference type="PROSITE" id="PS51186"/>
    </source>
</evidence>
<dbReference type="InterPro" id="IPR000182">
    <property type="entry name" value="GNAT_dom"/>
</dbReference>
<dbReference type="SUPFAM" id="SSF55729">
    <property type="entry name" value="Acyl-CoA N-acyltransferases (Nat)"/>
    <property type="match status" value="1"/>
</dbReference>
<organism evidence="2 3">
    <name type="scientific">Candidatus Nealsonbacteria bacterium CG08_land_8_20_14_0_20_36_22</name>
    <dbReference type="NCBI Taxonomy" id="1974704"/>
    <lineage>
        <taxon>Bacteria</taxon>
        <taxon>Candidatus Nealsoniibacteriota</taxon>
    </lineage>
</organism>
<dbReference type="InterPro" id="IPR016181">
    <property type="entry name" value="Acyl_CoA_acyltransferase"/>
</dbReference>
<dbReference type="InterPro" id="IPR052564">
    <property type="entry name" value="N-acetyltrans/Recomb-assoc"/>
</dbReference>
<dbReference type="PANTHER" id="PTHR43451:SF1">
    <property type="entry name" value="ACETYLTRANSFERASE"/>
    <property type="match status" value="1"/>
</dbReference>
<dbReference type="Pfam" id="PF13673">
    <property type="entry name" value="Acetyltransf_10"/>
    <property type="match status" value="1"/>
</dbReference>
<gene>
    <name evidence="2" type="ORF">COT32_02400</name>
</gene>
<dbReference type="Proteomes" id="UP000231472">
    <property type="component" value="Unassembled WGS sequence"/>
</dbReference>
<comment type="caution">
    <text evidence="2">The sequence shown here is derived from an EMBL/GenBank/DDBJ whole genome shotgun (WGS) entry which is preliminary data.</text>
</comment>
<protein>
    <recommendedName>
        <fullName evidence="1">N-acetyltransferase domain-containing protein</fullName>
    </recommendedName>
</protein>
<accession>A0A2H0YQB2</accession>
<reference evidence="3" key="1">
    <citation type="submission" date="2017-09" db="EMBL/GenBank/DDBJ databases">
        <title>Depth-based differentiation of microbial function through sediment-hosted aquifers and enrichment of novel symbionts in the deep terrestrial subsurface.</title>
        <authorList>
            <person name="Probst A.J."/>
            <person name="Ladd B."/>
            <person name="Jarett J.K."/>
            <person name="Geller-Mcgrath D.E."/>
            <person name="Sieber C.M.K."/>
            <person name="Emerson J.B."/>
            <person name="Anantharaman K."/>
            <person name="Thomas B.C."/>
            <person name="Malmstrom R."/>
            <person name="Stieglmeier M."/>
            <person name="Klingl A."/>
            <person name="Woyke T."/>
            <person name="Ryan C.M."/>
            <person name="Banfield J.F."/>
        </authorList>
    </citation>
    <scope>NUCLEOTIDE SEQUENCE [LARGE SCALE GENOMIC DNA]</scope>
</reference>
<evidence type="ECO:0000313" key="3">
    <source>
        <dbReference type="Proteomes" id="UP000231472"/>
    </source>
</evidence>
<proteinExistence type="predicted"/>
<dbReference type="PROSITE" id="PS51186">
    <property type="entry name" value="GNAT"/>
    <property type="match status" value="1"/>
</dbReference>
<dbReference type="Gene3D" id="3.40.630.30">
    <property type="match status" value="1"/>
</dbReference>
<dbReference type="EMBL" id="PEYC01000048">
    <property type="protein sequence ID" value="PIS39953.1"/>
    <property type="molecule type" value="Genomic_DNA"/>
</dbReference>
<dbReference type="AlphaFoldDB" id="A0A2H0YQB2"/>
<feature type="domain" description="N-acetyltransferase" evidence="1">
    <location>
        <begin position="3"/>
        <end position="146"/>
    </location>
</feature>
<sequence length="146" mass="17401">MEIKIRKFRKSDSKICSRIIYDCVAVAKKLNQKEKEFLRNFYFSENIVKLSKKSDFFVAEKNRKIIGMGRLEKRKIATLYISPGEQRKRIGTLIINYVIKKAQKKNIKKVELEALLQSIGFYQKQGFKKIKILRKPIRCYKMEKFI</sequence>